<dbReference type="RefSeq" id="WP_188776577.1">
    <property type="nucleotide sequence ID" value="NZ_BMMB01000007.1"/>
</dbReference>
<dbReference type="PANTHER" id="PTHR11908:SF157">
    <property type="entry name" value="XANTHINE DEHYDROGENASE SUBUNIT D-RELATED"/>
    <property type="match status" value="1"/>
</dbReference>
<comment type="caution">
    <text evidence="3">The sequence shown here is derived from an EMBL/GenBank/DDBJ whole genome shotgun (WGS) entry which is preliminary data.</text>
</comment>
<protein>
    <submittedName>
        <fullName evidence="3">Xanthine dehydrogenase D subunit</fullName>
    </submittedName>
</protein>
<dbReference type="EMBL" id="JAVDQH010000012">
    <property type="protein sequence ID" value="MDR6245122.1"/>
    <property type="molecule type" value="Genomic_DNA"/>
</dbReference>
<dbReference type="InterPro" id="IPR000674">
    <property type="entry name" value="Ald_Oxase/Xan_DH_a/b"/>
</dbReference>
<dbReference type="Proteomes" id="UP001185028">
    <property type="component" value="Unassembled WGS sequence"/>
</dbReference>
<dbReference type="SUPFAM" id="SSF54665">
    <property type="entry name" value="CO dehydrogenase molybdoprotein N-domain-like"/>
    <property type="match status" value="1"/>
</dbReference>
<reference evidence="3 4" key="1">
    <citation type="submission" date="2023-07" db="EMBL/GenBank/DDBJ databases">
        <title>Genomic Encyclopedia of Type Strains, Phase IV (KMG-IV): sequencing the most valuable type-strain genomes for metagenomic binning, comparative biology and taxonomic classification.</title>
        <authorList>
            <person name="Goeker M."/>
        </authorList>
    </citation>
    <scope>NUCLEOTIDE SEQUENCE [LARGE SCALE GENOMIC DNA]</scope>
    <source>
        <strain evidence="3 4">DSM 22170</strain>
    </source>
</reference>
<keyword evidence="4" id="KW-1185">Reference proteome</keyword>
<accession>A0ABU1J2E9</accession>
<dbReference type="InterPro" id="IPR046867">
    <property type="entry name" value="AldOxase/xan_DH_MoCoBD2"/>
</dbReference>
<feature type="domain" description="Aldehyde oxidase/xanthine dehydrogenase a/b hammerhead" evidence="2">
    <location>
        <begin position="23"/>
        <end position="129"/>
    </location>
</feature>
<dbReference type="Gene3D" id="3.90.1170.50">
    <property type="entry name" value="Aldehyde oxidase/xanthine dehydrogenase, a/b hammerhead"/>
    <property type="match status" value="1"/>
</dbReference>
<evidence type="ECO:0000256" key="1">
    <source>
        <dbReference type="SAM" id="MobiDB-lite"/>
    </source>
</evidence>
<dbReference type="Pfam" id="PF01315">
    <property type="entry name" value="Ald_Xan_dh_C"/>
    <property type="match status" value="1"/>
</dbReference>
<evidence type="ECO:0000259" key="2">
    <source>
        <dbReference type="SMART" id="SM01008"/>
    </source>
</evidence>
<dbReference type="InterPro" id="IPR008274">
    <property type="entry name" value="AldOxase/xan_DH_MoCoBD1"/>
</dbReference>
<dbReference type="SUPFAM" id="SSF56003">
    <property type="entry name" value="Molybdenum cofactor-binding domain"/>
    <property type="match status" value="1"/>
</dbReference>
<proteinExistence type="predicted"/>
<evidence type="ECO:0000313" key="4">
    <source>
        <dbReference type="Proteomes" id="UP001185028"/>
    </source>
</evidence>
<dbReference type="Pfam" id="PF02738">
    <property type="entry name" value="MoCoBD_1"/>
    <property type="match status" value="1"/>
</dbReference>
<feature type="compositionally biased region" description="Polar residues" evidence="1">
    <location>
        <begin position="595"/>
        <end position="614"/>
    </location>
</feature>
<evidence type="ECO:0000313" key="3">
    <source>
        <dbReference type="EMBL" id="MDR6245122.1"/>
    </source>
</evidence>
<dbReference type="InterPro" id="IPR036856">
    <property type="entry name" value="Ald_Oxase/Xan_DH_a/b_sf"/>
</dbReference>
<dbReference type="InterPro" id="IPR016208">
    <property type="entry name" value="Ald_Oxase/xanthine_DH-like"/>
</dbReference>
<dbReference type="InterPro" id="IPR037165">
    <property type="entry name" value="AldOxase/xan_DH_Mopterin-bd_sf"/>
</dbReference>
<gene>
    <name evidence="3" type="ORF">JOC58_003021</name>
</gene>
<feature type="region of interest" description="Disordered" evidence="1">
    <location>
        <begin position="595"/>
        <end position="617"/>
    </location>
</feature>
<sequence length="848" mass="92749">MLLNRENSGERWRKRRDGKEKVTGELRYLTDMTAEGMLYGRVLRSIHPHARIVSLDVSAAEAYPGVVAVITHLDVPGLNRFGIATPDQPALCEDRVRYIGDAIAAVAAHTPELAEYALSLIHVEYEVLETITDPLRALEEDAPQLHPEGNVLHRTSVKQGDANEAFAGCAHIVRETYRTPRQMHAYMETEGGLFVPESDGRLTVYAPTQHGYKDRMQIARILGWEEERIRVVSSPIGGSFGGKDELNVQPYGSLLALKTGLPVKLHNSRKESVRAGLKRHPMRIEMETGIDLHGRLLAHRVRIVADTGAYATLGAPVLNFATEHAMGPYRIPHVDVEGISVFTNNGVSGEFRGFGGNQAIFAMEGQMDRLAEKLGMDPWEFRMLNRRQPHDPGPLQQEIWRTNGLYQVMEALEHSTIWQRRQARLDAGIEPGSFVAEMSSDKDRSIKSQPPWIKRGIGAALAMHGAGLGYGIEDPAGGRLSLNAAGQIEVAFSYEEFGQGLIATMEIMLIDLFHCDPSDISIIIGDTDRVPHSGSSTASRSTTMAWMALQRLKVPFLEAILQQAERLSGIPAQELTTGIGGIRRKPGMKDIMQPESASNLQQQGQVAESSSNPSHVPDHQIRVYHESLSIHGHQASASNAGQGSEQITSSSDATGELVISYQQLVAQSALDELIFDTHFQYPTTPDEVMGGHFLYTYAAVAAEVEVNTLTGNVRLLDTYHTVAAGPVINPMGFIGQIEGGSVMALGFTLTEDSVMDDGHYMTKNMDTYIIPTIQDMHSSLEVEAIEDLPENDPFGPRGIGEIGSVALAPAITAAIRQAAGVWVTHLPVPRERLIQPLGVGQQEGVSPR</sequence>
<dbReference type="Gene3D" id="3.30.365.10">
    <property type="entry name" value="Aldehyde oxidase/xanthine dehydrogenase, molybdopterin binding domain"/>
    <property type="match status" value="6"/>
</dbReference>
<dbReference type="PANTHER" id="PTHR11908">
    <property type="entry name" value="XANTHINE DEHYDROGENASE"/>
    <property type="match status" value="1"/>
</dbReference>
<dbReference type="Pfam" id="PF20256">
    <property type="entry name" value="MoCoBD_2"/>
    <property type="match status" value="2"/>
</dbReference>
<organism evidence="3 4">
    <name type="scientific">Paenibacillus hunanensis</name>
    <dbReference type="NCBI Taxonomy" id="539262"/>
    <lineage>
        <taxon>Bacteria</taxon>
        <taxon>Bacillati</taxon>
        <taxon>Bacillota</taxon>
        <taxon>Bacilli</taxon>
        <taxon>Bacillales</taxon>
        <taxon>Paenibacillaceae</taxon>
        <taxon>Paenibacillus</taxon>
    </lineage>
</organism>
<dbReference type="SMART" id="SM01008">
    <property type="entry name" value="Ald_Xan_dh_C"/>
    <property type="match status" value="1"/>
</dbReference>
<name>A0ABU1J2E9_9BACL</name>